<dbReference type="Gene3D" id="3.40.50.300">
    <property type="entry name" value="P-loop containing nucleotide triphosphate hydrolases"/>
    <property type="match status" value="2"/>
</dbReference>
<proteinExistence type="predicted"/>
<dbReference type="EMBL" id="DQ335583">
    <property type="protein sequence ID" value="ABE99618.1"/>
    <property type="molecule type" value="Genomic_DNA"/>
</dbReference>
<organism evidence="2">
    <name type="scientific">Saccharolobus islandicus</name>
    <name type="common">Sulfolobus islandicus</name>
    <dbReference type="NCBI Taxonomy" id="43080"/>
    <lineage>
        <taxon>Archaea</taxon>
        <taxon>Thermoproteota</taxon>
        <taxon>Thermoprotei</taxon>
        <taxon>Sulfolobales</taxon>
        <taxon>Sulfolobaceae</taxon>
        <taxon>Saccharolobus</taxon>
    </lineage>
</organism>
<dbReference type="InterPro" id="IPR003593">
    <property type="entry name" value="AAA+_ATPase"/>
</dbReference>
<dbReference type="AlphaFoldDB" id="Q0ZNU8"/>
<protein>
    <submittedName>
        <fullName evidence="2">Putative TraG protein</fullName>
    </submittedName>
</protein>
<feature type="domain" description="AAA+ ATPase" evidence="1">
    <location>
        <begin position="276"/>
        <end position="581"/>
    </location>
</feature>
<dbReference type="PANTHER" id="PTHR30121">
    <property type="entry name" value="UNCHARACTERIZED PROTEIN YJGR-RELATED"/>
    <property type="match status" value="1"/>
</dbReference>
<sequence>MKLYEIFPALDIDYTKLKLYEVLGRTVEAIYWNDKEKDRIRIFVRTSSDLNVLRQYFAVKPVEEGEIPTPNYIAEITIKERPFPREEDFYSIILYHNLSDFIMKLPYNYQLRVWLNLDNKLKWILRRRVERKDGKLTTIEQQIKNLLKDPIYLTKIFILGNEKGDLKELAYLLGEFINTHSNEIGYRLYSTKKGIFNSGWRDNEPKLTWSDVISELRIWLWSTDDDYNKLIAIPKTGKVRLAVTTALPYTKIDRKDFCIGEDVIYDEKVYLDWTDFQRHALILGSTGSGKSNTLEILAQELMKYGLVVFVDPNSQSARKLSQIANFYFTIGDPNRDPNFGINPLALPKFFKNRDDAVDYTIGKVRQLFKKMLNLDESAVYVMFIIKVILRALLKKYDEITFTDFYETILALKNEELDPSEFLAEDDTKTLNELQFIQKLQDQSFASILARLEDFVSNRKFRIVTSQNTIDWDKLMEMTGGKGLIVFDTGKGENEDLSVVAQGLITISLFNYVFARDALRKEKKPIFLIIDEAHNIAHYDFIITILKEARKYGLHLIMATQTLAGLLDAAGKTGATEINSNTNVKLLMLVKDDKEKKAIIDSIGGQFASVMGNMIGQLAIGQGFLIVTAKPGELIIPKLVQVRKSELDEKNEKEPTKGFEPKPSNIPKAGHPIRRFFPSDYYTPLQQRIYYILDTNDGNIEFPELLKELGIERDRLNLELSKMEGIEIEEGRPKRVVLTDDSWYLKGLENVAPSRDGMEIAGEVILDYIDKGYYVVPVEQTPNLDIRPDMVAVKFEGSKLNYDDNIAIEIESPNELETHPEQVRKNMQKYLDPSMRDIKEVHIWTLEETFPKLKELYDSFLADNSIPVEYKQKVKIFAVKIKKQKLEQQTQKEQKTKRETGEFNAQQKHEITDVITKRNEITTVSNETNSSSKKITTVINSTENIAASARPETGEFAAKQEIAAQGAPITAVNNKQQQNEAQTIAATDGKLGSLTIASLELQVIDIINGKAIIKINNNDYKISVKNLEDLKGLRDLIVEAKIENNYLKIKTSLGLTQRIYLEPV</sequence>
<dbReference type="InterPro" id="IPR002789">
    <property type="entry name" value="HerA_central"/>
</dbReference>
<dbReference type="CDD" id="cd01127">
    <property type="entry name" value="TrwB_TraG_TraD_VirD4"/>
    <property type="match status" value="1"/>
</dbReference>
<dbReference type="SMART" id="SM00382">
    <property type="entry name" value="AAA"/>
    <property type="match status" value="1"/>
</dbReference>
<dbReference type="PANTHER" id="PTHR30121:SF11">
    <property type="entry name" value="AAA+ ATPASE DOMAIN-CONTAINING PROTEIN"/>
    <property type="match status" value="1"/>
</dbReference>
<evidence type="ECO:0000313" key="2">
    <source>
        <dbReference type="EMBL" id="ABE99618.1"/>
    </source>
</evidence>
<geneLocation type="plasmid" evidence="2">
    <name>pSOG1</name>
</geneLocation>
<dbReference type="InterPro" id="IPR027417">
    <property type="entry name" value="P-loop_NTPase"/>
</dbReference>
<dbReference type="SUPFAM" id="SSF52540">
    <property type="entry name" value="P-loop containing nucleoside triphosphate hydrolases"/>
    <property type="match status" value="1"/>
</dbReference>
<dbReference type="Pfam" id="PF01935">
    <property type="entry name" value="DUF87"/>
    <property type="match status" value="1"/>
</dbReference>
<dbReference type="InterPro" id="IPR051162">
    <property type="entry name" value="T4SS_component"/>
</dbReference>
<keyword evidence="2" id="KW-0614">Plasmid</keyword>
<evidence type="ECO:0000259" key="1">
    <source>
        <dbReference type="SMART" id="SM00382"/>
    </source>
</evidence>
<reference evidence="2" key="1">
    <citation type="journal article" date="2006" name="Microbiology">
        <title>Two novel conjugative plasmids from a single strain of Sulfolobus.</title>
        <authorList>
            <person name="Erauso G."/>
            <person name="Stedman K.M."/>
            <person name="van de Werken H.J."/>
            <person name="Zillig W."/>
            <person name="van der Oost J."/>
        </authorList>
    </citation>
    <scope>NUCLEOTIDE SEQUENCE</scope>
    <source>
        <strain evidence="2">SOG2/4</strain>
        <plasmid evidence="2">pSOG1</plasmid>
    </source>
</reference>
<accession>Q0ZNU8</accession>
<dbReference type="InterPro" id="IPR032689">
    <property type="entry name" value="TraG-D_C"/>
</dbReference>
<dbReference type="RefSeq" id="WP_012386947.1">
    <property type="nucleotide sequence ID" value="NC_010597.1"/>
</dbReference>
<name>Q0ZNU8_SACIS</name>
<dbReference type="Pfam" id="PF12696">
    <property type="entry name" value="TraG-D_C"/>
    <property type="match status" value="1"/>
</dbReference>